<feature type="chain" id="PRO_5040810769" description="Soluble lytic murein transglycosylase" evidence="3">
    <location>
        <begin position="22"/>
        <end position="663"/>
    </location>
</feature>
<comment type="caution">
    <text evidence="6">The sequence shown here is derived from an EMBL/GenBank/DDBJ whole genome shotgun (WGS) entry which is preliminary data.</text>
</comment>
<dbReference type="InterPro" id="IPR008258">
    <property type="entry name" value="Transglycosylase_SLT_dom_1"/>
</dbReference>
<gene>
    <name evidence="6" type="ORF">A6A20_04925</name>
</gene>
<evidence type="ECO:0000259" key="5">
    <source>
        <dbReference type="Pfam" id="PF14718"/>
    </source>
</evidence>
<keyword evidence="2 3" id="KW-0732">Signal</keyword>
<dbReference type="GO" id="GO:0042597">
    <property type="term" value="C:periplasmic space"/>
    <property type="evidence" value="ECO:0007669"/>
    <property type="project" value="InterPro"/>
</dbReference>
<dbReference type="Gene3D" id="1.25.20.10">
    <property type="entry name" value="Bacterial muramidases"/>
    <property type="match status" value="1"/>
</dbReference>
<accession>A0A9X4PNG0</accession>
<dbReference type="GO" id="GO:0008933">
    <property type="term" value="F:peptidoglycan lytic transglycosylase activity"/>
    <property type="evidence" value="ECO:0007669"/>
    <property type="project" value="InterPro"/>
</dbReference>
<dbReference type="EMBL" id="LWID01000001">
    <property type="protein sequence ID" value="MDG6894983.1"/>
    <property type="molecule type" value="Genomic_DNA"/>
</dbReference>
<dbReference type="InterPro" id="IPR012289">
    <property type="entry name" value="Lytic_TGlycosylase_superhlx_L"/>
</dbReference>
<dbReference type="Pfam" id="PF01464">
    <property type="entry name" value="SLT"/>
    <property type="match status" value="1"/>
</dbReference>
<dbReference type="RefSeq" id="WP_279572424.1">
    <property type="nucleotide sequence ID" value="NZ_LWID01000001.1"/>
</dbReference>
<evidence type="ECO:0000313" key="7">
    <source>
        <dbReference type="Proteomes" id="UP001155500"/>
    </source>
</evidence>
<evidence type="ECO:0000256" key="3">
    <source>
        <dbReference type="SAM" id="SignalP"/>
    </source>
</evidence>
<feature type="domain" description="Lytic transglycosylase superhelical linker" evidence="5">
    <location>
        <begin position="421"/>
        <end position="490"/>
    </location>
</feature>
<organism evidence="6 7">
    <name type="scientific">Volucribacter amazonae</name>
    <dbReference type="NCBI Taxonomy" id="256731"/>
    <lineage>
        <taxon>Bacteria</taxon>
        <taxon>Pseudomonadati</taxon>
        <taxon>Pseudomonadota</taxon>
        <taxon>Gammaproteobacteria</taxon>
        <taxon>Pasteurellales</taxon>
        <taxon>Pasteurellaceae</taxon>
        <taxon>Volucribacter</taxon>
    </lineage>
</organism>
<dbReference type="InterPro" id="IPR008939">
    <property type="entry name" value="Lytic_TGlycosylase_superhlx_U"/>
</dbReference>
<dbReference type="Proteomes" id="UP001155500">
    <property type="component" value="Unassembled WGS sequence"/>
</dbReference>
<dbReference type="SUPFAM" id="SSF48435">
    <property type="entry name" value="Bacterial muramidases"/>
    <property type="match status" value="1"/>
</dbReference>
<dbReference type="InterPro" id="IPR037061">
    <property type="entry name" value="Lytic_TGlycoase_superhlx_L_sf"/>
</dbReference>
<evidence type="ECO:0008006" key="8">
    <source>
        <dbReference type="Google" id="ProtNLM"/>
    </source>
</evidence>
<dbReference type="GO" id="GO:0004553">
    <property type="term" value="F:hydrolase activity, hydrolyzing O-glycosyl compounds"/>
    <property type="evidence" value="ECO:0007669"/>
    <property type="project" value="InterPro"/>
</dbReference>
<dbReference type="InterPro" id="IPR023346">
    <property type="entry name" value="Lysozyme-like_dom_sf"/>
</dbReference>
<dbReference type="Pfam" id="PF14718">
    <property type="entry name" value="SLT_L"/>
    <property type="match status" value="1"/>
</dbReference>
<keyword evidence="7" id="KW-1185">Reference proteome</keyword>
<dbReference type="PANTHER" id="PTHR37423:SF5">
    <property type="entry name" value="SOLUBLE LYTIC MUREIN TRANSGLYCOSYLASE"/>
    <property type="match status" value="1"/>
</dbReference>
<dbReference type="GO" id="GO:0016020">
    <property type="term" value="C:membrane"/>
    <property type="evidence" value="ECO:0007669"/>
    <property type="project" value="InterPro"/>
</dbReference>
<feature type="domain" description="Transglycosylase SLT" evidence="4">
    <location>
        <begin position="507"/>
        <end position="614"/>
    </location>
</feature>
<evidence type="ECO:0000256" key="2">
    <source>
        <dbReference type="ARBA" id="ARBA00022729"/>
    </source>
</evidence>
<dbReference type="PANTHER" id="PTHR37423">
    <property type="entry name" value="SOLUBLE LYTIC MUREIN TRANSGLYCOSYLASE-RELATED"/>
    <property type="match status" value="1"/>
</dbReference>
<dbReference type="PROSITE" id="PS00922">
    <property type="entry name" value="TRANSGLYCOSYLASE"/>
    <property type="match status" value="1"/>
</dbReference>
<protein>
    <recommendedName>
        <fullName evidence="8">Soluble lytic murein transglycosylase</fullName>
    </recommendedName>
</protein>
<feature type="signal peptide" evidence="3">
    <location>
        <begin position="1"/>
        <end position="21"/>
    </location>
</feature>
<dbReference type="InterPro" id="IPR000189">
    <property type="entry name" value="Transglyc_AS"/>
</dbReference>
<dbReference type="Pfam" id="PF00760">
    <property type="entry name" value="Cucumo_coat"/>
    <property type="match status" value="1"/>
</dbReference>
<dbReference type="GO" id="GO:0000270">
    <property type="term" value="P:peptidoglycan metabolic process"/>
    <property type="evidence" value="ECO:0007669"/>
    <property type="project" value="InterPro"/>
</dbReference>
<dbReference type="Gene3D" id="1.10.530.10">
    <property type="match status" value="1"/>
</dbReference>
<sequence>MKYKILWASYLCLLFHHTVQAEPIQAIKQDEVYQKLNQIIQQSQSQATLNLVENMLPELTSYPLYPYAQFQLLNAKAQQDQLNVDDIRQFSQQYPDLPNYFVSTLTTNWFNTQFNQQHWQAIVDNQGLLTDSVANRCLLMQAEINLTSKDTALLTTEQQQDIQQLWLTGQNLPANCAVLVALWQQQDPLSNALITQRAILAFQQKNTALLNQLVALAPENTWLKDIQQLLQRPQRLPDFAEKAENNADNQAIILAIFPTFIRQLGEDKWTISENPFAPYQIWADKFALTDTQIKQWKSQFLWQIFDSDIALLQQWRDQQIAQLKEDRQTERRIRLAIRQQQDLSPWLDLLSDNAKQSQEWRYWQAYALQKQGKKQQSQQILTALSEQRGFYPMLAAQQLGIVYQPNMVEISSQARQQTNLLAFQPALQRIQRLYQLGQQANQQQINREWWALLSSASNKQKLLLSEYAHQQQWFDLAVEATIQAKAWGYLALRLPNAYLNWFDLQLKNNSKIDRTFAMAIARQESAWKPYAQSSANARGIMQLLPTTAQATADKYQLPYKQQAQLFDPFYNIMLGTAHLQELAERYGDNRILIAAAYNAGSSRVDNWLARSQGKLTMAEFIASIPFYETRGYVQNVLTYDYYYQILQQKPLIKFSKSEYDRLY</sequence>
<name>A0A9X4PNG0_9PAST</name>
<evidence type="ECO:0000259" key="4">
    <source>
        <dbReference type="Pfam" id="PF01464"/>
    </source>
</evidence>
<evidence type="ECO:0000256" key="1">
    <source>
        <dbReference type="ARBA" id="ARBA00007734"/>
    </source>
</evidence>
<reference evidence="6" key="1">
    <citation type="submission" date="2016-03" db="EMBL/GenBank/DDBJ databases">
        <title>Co-evolution between Pasteurellaceae and their hosts.</title>
        <authorList>
            <person name="Hansen M.J."/>
            <person name="Bojesen A.M."/>
            <person name="Planet P."/>
        </authorList>
    </citation>
    <scope>NUCLEOTIDE SEQUENCE</scope>
    <source>
        <strain evidence="6">146/S8/89</strain>
    </source>
</reference>
<dbReference type="SUPFAM" id="SSF53955">
    <property type="entry name" value="Lysozyme-like"/>
    <property type="match status" value="1"/>
</dbReference>
<dbReference type="Gene3D" id="1.10.1240.20">
    <property type="entry name" value="Lytic transglycosylase, superhelical linker domain"/>
    <property type="match status" value="1"/>
</dbReference>
<dbReference type="CDD" id="cd13401">
    <property type="entry name" value="Slt70-like"/>
    <property type="match status" value="1"/>
</dbReference>
<proteinExistence type="inferred from homology"/>
<dbReference type="AlphaFoldDB" id="A0A9X4PNG0"/>
<evidence type="ECO:0000313" key="6">
    <source>
        <dbReference type="EMBL" id="MDG6894983.1"/>
    </source>
</evidence>
<comment type="similarity">
    <text evidence="1">Belongs to the transglycosylase Slt family.</text>
</comment>